<evidence type="ECO:0000259" key="8">
    <source>
        <dbReference type="PROSITE" id="PS50893"/>
    </source>
</evidence>
<evidence type="ECO:0000256" key="2">
    <source>
        <dbReference type="ARBA" id="ARBA00005417"/>
    </source>
</evidence>
<evidence type="ECO:0000256" key="1">
    <source>
        <dbReference type="ARBA" id="ARBA00004202"/>
    </source>
</evidence>
<keyword evidence="10" id="KW-1185">Reference proteome</keyword>
<feature type="domain" description="ABC transporter" evidence="8">
    <location>
        <begin position="5"/>
        <end position="256"/>
    </location>
</feature>
<dbReference type="Proteomes" id="UP001164305">
    <property type="component" value="Chromosome"/>
</dbReference>
<name>A0ABY6G1B3_9MICO</name>
<gene>
    <name evidence="9" type="ORF">BRM3_00145</name>
</gene>
<dbReference type="Pfam" id="PF00005">
    <property type="entry name" value="ABC_tran"/>
    <property type="match status" value="2"/>
</dbReference>
<sequence>MSPLLSIEDLRVEIPSDRGVAVPVDGVSLTIDEGAMLGLVGESGSGKSMTAMSILRMLPAASARIAAGSIRLDGRELTKASERELRGIRGAEVGTIFQEPLTALNPVFTVRDQVTEPLRVHRRMSRRAADARARELLEMVGIRQVDRVMGSYPFQLSGGMRQRVMIALAMSCEPRLLIADEPTTALDVTTQAQILDLMVGLQRDHGTAVLLITHDLGVVAQTCDTVAVMNHGSLVETADVEDLFHHPRHEYTRHLLSMRPAGIADGEALLERPVPEGRPFLEVRGLKKEFPGSRRSEPVRAVDGVDFSVHRGRTVAVVGESGSGKSTTGRAILRLLEPTEGVVVVDGTDVTTLGPEALRRWRSRAQMIFQDTYASLDPRWRIGRSLEEPLRMHTTQDAAERRRTVVTALETVGLSAEDVHKFPHEFSGGQRQRIGIARALVTEPDLVVCDEPVSALDVSVQAQVLELLRELQERLDLTYVFITHDLSVVAEIADEVVVMNQGTVVESGPVAQVLRSPQHPYTKALIAAVPPSAPLTAAEREQRLRVVDAGLDAGVGAAS</sequence>
<dbReference type="InterPro" id="IPR050388">
    <property type="entry name" value="ABC_Ni/Peptide_Import"/>
</dbReference>
<dbReference type="InterPro" id="IPR013563">
    <property type="entry name" value="Oligopep_ABC_C"/>
</dbReference>
<dbReference type="Gene3D" id="3.40.50.300">
    <property type="entry name" value="P-loop containing nucleotide triphosphate hydrolases"/>
    <property type="match status" value="2"/>
</dbReference>
<dbReference type="PROSITE" id="PS50893">
    <property type="entry name" value="ABC_TRANSPORTER_2"/>
    <property type="match status" value="2"/>
</dbReference>
<dbReference type="InterPro" id="IPR003593">
    <property type="entry name" value="AAA+_ATPase"/>
</dbReference>
<dbReference type="CDD" id="cd03257">
    <property type="entry name" value="ABC_NikE_OppD_transporters"/>
    <property type="match status" value="2"/>
</dbReference>
<dbReference type="PANTHER" id="PTHR43297:SF2">
    <property type="entry name" value="DIPEPTIDE TRANSPORT ATP-BINDING PROTEIN DPPD"/>
    <property type="match status" value="1"/>
</dbReference>
<dbReference type="InterPro" id="IPR017871">
    <property type="entry name" value="ABC_transporter-like_CS"/>
</dbReference>
<reference evidence="9" key="1">
    <citation type="submission" date="2022-10" db="EMBL/GenBank/DDBJ databases">
        <title>Whole-Genome Sequencing of Brachybacterium huguangmaarense BRM-3, Isolated from Betula schmidtii.</title>
        <authorList>
            <person name="Haam D."/>
        </authorList>
    </citation>
    <scope>NUCLEOTIDE SEQUENCE</scope>
    <source>
        <strain evidence="9">BRM-3</strain>
    </source>
</reference>
<proteinExistence type="inferred from homology"/>
<evidence type="ECO:0000256" key="6">
    <source>
        <dbReference type="ARBA" id="ARBA00022840"/>
    </source>
</evidence>
<feature type="domain" description="ABC transporter" evidence="8">
    <location>
        <begin position="281"/>
        <end position="526"/>
    </location>
</feature>
<organism evidence="9 10">
    <name type="scientific">Brachybacterium huguangmaarense</name>
    <dbReference type="NCBI Taxonomy" id="1652028"/>
    <lineage>
        <taxon>Bacteria</taxon>
        <taxon>Bacillati</taxon>
        <taxon>Actinomycetota</taxon>
        <taxon>Actinomycetes</taxon>
        <taxon>Micrococcales</taxon>
        <taxon>Dermabacteraceae</taxon>
        <taxon>Brachybacterium</taxon>
    </lineage>
</organism>
<dbReference type="EMBL" id="CP107020">
    <property type="protein sequence ID" value="UYG16892.1"/>
    <property type="molecule type" value="Genomic_DNA"/>
</dbReference>
<evidence type="ECO:0000256" key="4">
    <source>
        <dbReference type="ARBA" id="ARBA00022475"/>
    </source>
</evidence>
<keyword evidence="4" id="KW-1003">Cell membrane</keyword>
<dbReference type="SMART" id="SM00382">
    <property type="entry name" value="AAA"/>
    <property type="match status" value="2"/>
</dbReference>
<comment type="subcellular location">
    <subcellularLocation>
        <location evidence="1">Cell membrane</location>
        <topology evidence="1">Peripheral membrane protein</topology>
    </subcellularLocation>
</comment>
<dbReference type="NCBIfam" id="NF008453">
    <property type="entry name" value="PRK11308.1"/>
    <property type="match status" value="2"/>
</dbReference>
<evidence type="ECO:0000256" key="3">
    <source>
        <dbReference type="ARBA" id="ARBA00022448"/>
    </source>
</evidence>
<dbReference type="PROSITE" id="PS00211">
    <property type="entry name" value="ABC_TRANSPORTER_1"/>
    <property type="match status" value="2"/>
</dbReference>
<accession>A0ABY6G1B3</accession>
<evidence type="ECO:0000313" key="9">
    <source>
        <dbReference type="EMBL" id="UYG16892.1"/>
    </source>
</evidence>
<protein>
    <submittedName>
        <fullName evidence="9">ABC transporter ATP-binding protein</fullName>
    </submittedName>
</protein>
<dbReference type="InterPro" id="IPR003439">
    <property type="entry name" value="ABC_transporter-like_ATP-bd"/>
</dbReference>
<evidence type="ECO:0000256" key="7">
    <source>
        <dbReference type="ARBA" id="ARBA00023136"/>
    </source>
</evidence>
<dbReference type="RefSeq" id="WP_263594105.1">
    <property type="nucleotide sequence ID" value="NZ_CP107020.1"/>
</dbReference>
<dbReference type="InterPro" id="IPR027417">
    <property type="entry name" value="P-loop_NTPase"/>
</dbReference>
<evidence type="ECO:0000313" key="10">
    <source>
        <dbReference type="Proteomes" id="UP001164305"/>
    </source>
</evidence>
<comment type="similarity">
    <text evidence="2">Belongs to the ABC transporter superfamily.</text>
</comment>
<keyword evidence="5" id="KW-0547">Nucleotide-binding</keyword>
<dbReference type="GO" id="GO:0005524">
    <property type="term" value="F:ATP binding"/>
    <property type="evidence" value="ECO:0007669"/>
    <property type="project" value="UniProtKB-KW"/>
</dbReference>
<evidence type="ECO:0000256" key="5">
    <source>
        <dbReference type="ARBA" id="ARBA00022741"/>
    </source>
</evidence>
<keyword evidence="6 9" id="KW-0067">ATP-binding</keyword>
<dbReference type="NCBIfam" id="NF007739">
    <property type="entry name" value="PRK10419.1"/>
    <property type="match status" value="2"/>
</dbReference>
<dbReference type="SUPFAM" id="SSF52540">
    <property type="entry name" value="P-loop containing nucleoside triphosphate hydrolases"/>
    <property type="match status" value="2"/>
</dbReference>
<dbReference type="Pfam" id="PF08352">
    <property type="entry name" value="oligo_HPY"/>
    <property type="match status" value="2"/>
</dbReference>
<keyword evidence="3" id="KW-0813">Transport</keyword>
<keyword evidence="7" id="KW-0472">Membrane</keyword>
<dbReference type="PANTHER" id="PTHR43297">
    <property type="entry name" value="OLIGOPEPTIDE TRANSPORT ATP-BINDING PROTEIN APPD"/>
    <property type="match status" value="1"/>
</dbReference>